<dbReference type="Proteomes" id="UP000610611">
    <property type="component" value="Unassembled WGS sequence"/>
</dbReference>
<dbReference type="EMBL" id="WOWB01000001">
    <property type="protein sequence ID" value="NLV05496.1"/>
    <property type="molecule type" value="Genomic_DNA"/>
</dbReference>
<evidence type="ECO:0000256" key="1">
    <source>
        <dbReference type="ARBA" id="ARBA00023015"/>
    </source>
</evidence>
<dbReference type="PATRIC" id="fig|1705562.3.peg.2396"/>
<comment type="caution">
    <text evidence="5">The sequence shown here is derived from an EMBL/GenBank/DDBJ whole genome shotgun (WGS) entry which is preliminary data.</text>
</comment>
<feature type="coiled-coil region" evidence="3">
    <location>
        <begin position="116"/>
        <end position="155"/>
    </location>
</feature>
<keyword evidence="2" id="KW-0804">Transcription</keyword>
<dbReference type="PANTHER" id="PTHR34236:SF1">
    <property type="entry name" value="DIMETHYL SULFOXIDE REDUCTASE TRANSCRIPTIONAL ACTIVATOR"/>
    <property type="match status" value="1"/>
</dbReference>
<keyword evidence="7" id="KW-1185">Reference proteome</keyword>
<dbReference type="NCBIfam" id="TIGR00229">
    <property type="entry name" value="sensory_box"/>
    <property type="match status" value="1"/>
</dbReference>
<evidence type="ECO:0000313" key="6">
    <source>
        <dbReference type="EMBL" id="NLV05496.1"/>
    </source>
</evidence>
<dbReference type="Gene3D" id="3.30.450.20">
    <property type="entry name" value="PAS domain"/>
    <property type="match status" value="1"/>
</dbReference>
<evidence type="ECO:0000256" key="3">
    <source>
        <dbReference type="SAM" id="Coils"/>
    </source>
</evidence>
<sequence length="526" mass="57520">MKPPETLAHSTLDTLPINIAVLDDEGTILFTNRAWREFAGDEDGEMEGTNYFTTTDVDADEYAGQAVGGIESVIDGEQDLFTMEYPCHSPEEKQWFLMRVAPLPDDEAGSAVVAHIDITQRKLAELAAERRSEELKAERQNLKQLVDRVDGLLKAVMGDVLTVDSREAIQQTVCDRLAEVDSYQFAWVSELDLRDETLSSTALSADHPTTLSIPLDADDPVAEAARTEEMQVVTGDIDDQHSRLADSDVASVAAVPLVSGESLYGVLTVYADSDDVFDPREQAVLGTIGRATAAAIDARETSRLLTADNVTELELRVTDPEVFYIDVASELGCSMEYGGSVPDGEETVMFFLVETDDPSAVCAVAADHPQVSGVSHVSTADDAALFEFTVSDPPVVSVVADRGAQTGDILVEPGQATVTVALPASMETRSVVEQVRDRYPETELLSVRERDEPPVSRQAFIANVEDRLTNRQLTALRKGFLGGFFDWPRDVSGEQLAESMDICPSTFHQHLRAGERKLLEEVFENW</sequence>
<proteinExistence type="predicted"/>
<evidence type="ECO:0000256" key="2">
    <source>
        <dbReference type="ARBA" id="ARBA00023163"/>
    </source>
</evidence>
<dbReference type="STRING" id="1705562.AMS69_06680"/>
<dbReference type="PANTHER" id="PTHR34236">
    <property type="entry name" value="DIMETHYL SULFOXIDE REDUCTASE TRANSCRIPTIONAL ACTIVATOR"/>
    <property type="match status" value="1"/>
</dbReference>
<name>A0A0M9AL02_9EURY</name>
<dbReference type="Pfam" id="PF13185">
    <property type="entry name" value="GAF_2"/>
    <property type="match status" value="1"/>
</dbReference>
<keyword evidence="3" id="KW-0175">Coiled coil</keyword>
<reference evidence="5 7" key="1">
    <citation type="submission" date="2015-08" db="EMBL/GenBank/DDBJ databases">
        <title>Genomes of Isolates from Cabo Rojo, PR.</title>
        <authorList>
            <person name="Sanchez-Nieves R.L."/>
            <person name="Montalvo-Rodriguez R."/>
        </authorList>
    </citation>
    <scope>NUCLEOTIDE SEQUENCE [LARGE SCALE GENOMIC DNA]</scope>
    <source>
        <strain evidence="5 7">SL3</strain>
    </source>
</reference>
<feature type="domain" description="GAF" evidence="4">
    <location>
        <begin position="165"/>
        <end position="306"/>
    </location>
</feature>
<organism evidence="5 7">
    <name type="scientific">Haloarcula rubripromontorii</name>
    <dbReference type="NCBI Taxonomy" id="1705562"/>
    <lineage>
        <taxon>Archaea</taxon>
        <taxon>Methanobacteriati</taxon>
        <taxon>Methanobacteriota</taxon>
        <taxon>Stenosarchaea group</taxon>
        <taxon>Halobacteria</taxon>
        <taxon>Halobacteriales</taxon>
        <taxon>Haloarculaceae</taxon>
        <taxon>Haloarcula</taxon>
    </lineage>
</organism>
<dbReference type="Gene3D" id="3.30.450.40">
    <property type="match status" value="1"/>
</dbReference>
<dbReference type="InterPro" id="IPR003018">
    <property type="entry name" value="GAF"/>
</dbReference>
<gene>
    <name evidence="5" type="ORF">AMS69_06680</name>
    <name evidence="6" type="ORF">GOC83_05015</name>
</gene>
<evidence type="ECO:0000313" key="5">
    <source>
        <dbReference type="EMBL" id="KOX93608.1"/>
    </source>
</evidence>
<evidence type="ECO:0000259" key="4">
    <source>
        <dbReference type="SMART" id="SM00065"/>
    </source>
</evidence>
<dbReference type="OrthoDB" id="106505at2157"/>
<dbReference type="SMART" id="SM00065">
    <property type="entry name" value="GAF"/>
    <property type="match status" value="1"/>
</dbReference>
<dbReference type="AlphaFoldDB" id="A0A0M9AL02"/>
<dbReference type="SUPFAM" id="SSF55781">
    <property type="entry name" value="GAF domain-like"/>
    <property type="match status" value="1"/>
</dbReference>
<dbReference type="InterPro" id="IPR013656">
    <property type="entry name" value="PAS_4"/>
</dbReference>
<dbReference type="InterPro" id="IPR035965">
    <property type="entry name" value="PAS-like_dom_sf"/>
</dbReference>
<dbReference type="Proteomes" id="UP000037729">
    <property type="component" value="Unassembled WGS sequence"/>
</dbReference>
<dbReference type="SUPFAM" id="SSF55785">
    <property type="entry name" value="PYP-like sensor domain (PAS domain)"/>
    <property type="match status" value="1"/>
</dbReference>
<protein>
    <submittedName>
        <fullName evidence="6">GAF domain-containing protein</fullName>
    </submittedName>
    <submittedName>
        <fullName evidence="5">Transcriptional regulator</fullName>
    </submittedName>
</protein>
<dbReference type="InterPro" id="IPR007050">
    <property type="entry name" value="HTH_bacterioopsin"/>
</dbReference>
<dbReference type="Pfam" id="PF08448">
    <property type="entry name" value="PAS_4"/>
    <property type="match status" value="1"/>
</dbReference>
<dbReference type="Pfam" id="PF15915">
    <property type="entry name" value="BAT"/>
    <property type="match status" value="1"/>
</dbReference>
<accession>A0A0M9AL02</accession>
<evidence type="ECO:0000313" key="7">
    <source>
        <dbReference type="Proteomes" id="UP000037729"/>
    </source>
</evidence>
<dbReference type="EMBL" id="LIUF01000002">
    <property type="protein sequence ID" value="KOX93608.1"/>
    <property type="molecule type" value="Genomic_DNA"/>
</dbReference>
<dbReference type="Pfam" id="PF04967">
    <property type="entry name" value="HTH_10"/>
    <property type="match status" value="1"/>
</dbReference>
<keyword evidence="1" id="KW-0805">Transcription regulation</keyword>
<dbReference type="RefSeq" id="WP_053967299.1">
    <property type="nucleotide sequence ID" value="NZ_JAWJXX010000016.1"/>
</dbReference>
<dbReference type="InterPro" id="IPR031803">
    <property type="entry name" value="BAT_GAF/HTH-assoc"/>
</dbReference>
<dbReference type="InterPro" id="IPR029016">
    <property type="entry name" value="GAF-like_dom_sf"/>
</dbReference>
<dbReference type="InterPro" id="IPR000014">
    <property type="entry name" value="PAS"/>
</dbReference>
<reference evidence="6" key="2">
    <citation type="submission" date="2019-12" db="EMBL/GenBank/DDBJ databases">
        <title>The whole-genome sequencing of Haloarcula japonica strain pws8.</title>
        <authorList>
            <person name="Verma D.K."/>
            <person name="Gopal K."/>
            <person name="Prasad E.S."/>
        </authorList>
    </citation>
    <scope>NUCLEOTIDE SEQUENCE</scope>
    <source>
        <strain evidence="6">Pws8</strain>
    </source>
</reference>